<proteinExistence type="predicted"/>
<organism evidence="1">
    <name type="scientific">freshwater metagenome</name>
    <dbReference type="NCBI Taxonomy" id="449393"/>
    <lineage>
        <taxon>unclassified sequences</taxon>
        <taxon>metagenomes</taxon>
        <taxon>ecological metagenomes</taxon>
    </lineage>
</organism>
<reference evidence="1" key="1">
    <citation type="submission" date="2020-05" db="EMBL/GenBank/DDBJ databases">
        <authorList>
            <person name="Chiriac C."/>
            <person name="Salcher M."/>
            <person name="Ghai R."/>
            <person name="Kavagutti S V."/>
        </authorList>
    </citation>
    <scope>NUCLEOTIDE SEQUENCE</scope>
</reference>
<sequence>MGISSDLVRTCMIRPKPNIRTKIRDKTNTAVPGVSSRTALEKRRPIDIVAAQNGIKNSPRMIRFGRADLTLTADGSLSKFKSSCPSATSLLSGLTTSSAAFRRDLITANEESEVKVS</sequence>
<evidence type="ECO:0000313" key="1">
    <source>
        <dbReference type="EMBL" id="CAB4634972.1"/>
    </source>
</evidence>
<name>A0A6J6JD27_9ZZZZ</name>
<accession>A0A6J6JD27</accession>
<protein>
    <submittedName>
        <fullName evidence="1">Unannotated protein</fullName>
    </submittedName>
</protein>
<dbReference type="EMBL" id="CAEZVU010000067">
    <property type="protein sequence ID" value="CAB4634972.1"/>
    <property type="molecule type" value="Genomic_DNA"/>
</dbReference>
<gene>
    <name evidence="1" type="ORF">UFOPK2132_00460</name>
</gene>
<dbReference type="AlphaFoldDB" id="A0A6J6JD27"/>